<evidence type="ECO:0000313" key="8">
    <source>
        <dbReference type="EMBL" id="SUX17928.1"/>
    </source>
</evidence>
<organism evidence="8 9">
    <name type="scientific">Cardiobacterium valvarum</name>
    <dbReference type="NCBI Taxonomy" id="194702"/>
    <lineage>
        <taxon>Bacteria</taxon>
        <taxon>Pseudomonadati</taxon>
        <taxon>Pseudomonadota</taxon>
        <taxon>Gammaproteobacteria</taxon>
        <taxon>Cardiobacteriales</taxon>
        <taxon>Cardiobacteriaceae</taxon>
        <taxon>Cardiobacterium</taxon>
    </lineage>
</organism>
<dbReference type="Proteomes" id="UP000254572">
    <property type="component" value="Unassembled WGS sequence"/>
</dbReference>
<evidence type="ECO:0000256" key="2">
    <source>
        <dbReference type="ARBA" id="ARBA00008333"/>
    </source>
</evidence>
<keyword evidence="3 6" id="KW-0812">Transmembrane</keyword>
<keyword evidence="5 6" id="KW-0472">Membrane</keyword>
<feature type="signal peptide" evidence="7">
    <location>
        <begin position="1"/>
        <end position="21"/>
    </location>
</feature>
<keyword evidence="9" id="KW-1185">Reference proteome</keyword>
<evidence type="ECO:0000256" key="6">
    <source>
        <dbReference type="SAM" id="Phobius"/>
    </source>
</evidence>
<feature type="transmembrane region" description="Helical" evidence="6">
    <location>
        <begin position="605"/>
        <end position="624"/>
    </location>
</feature>
<evidence type="ECO:0000256" key="7">
    <source>
        <dbReference type="SAM" id="SignalP"/>
    </source>
</evidence>
<dbReference type="PANTHER" id="PTHR31632">
    <property type="entry name" value="IRON TRANSPORTER FTH1"/>
    <property type="match status" value="1"/>
</dbReference>
<accession>A0A381DXJ6</accession>
<dbReference type="PANTHER" id="PTHR31632:SF2">
    <property type="entry name" value="PLASMA MEMBRANE IRON PERMEASE"/>
    <property type="match status" value="1"/>
</dbReference>
<proteinExistence type="inferred from homology"/>
<dbReference type="GO" id="GO:0033573">
    <property type="term" value="C:high-affinity iron permease complex"/>
    <property type="evidence" value="ECO:0007669"/>
    <property type="project" value="InterPro"/>
</dbReference>
<feature type="chain" id="PRO_5016706754" evidence="7">
    <location>
        <begin position="22"/>
        <end position="634"/>
    </location>
</feature>
<name>A0A381DXJ6_9GAMM</name>
<feature type="transmembrane region" description="Helical" evidence="6">
    <location>
        <begin position="402"/>
        <end position="425"/>
    </location>
</feature>
<evidence type="ECO:0000256" key="3">
    <source>
        <dbReference type="ARBA" id="ARBA00022692"/>
    </source>
</evidence>
<dbReference type="AlphaFoldDB" id="A0A381DXJ6"/>
<dbReference type="InterPro" id="IPR004923">
    <property type="entry name" value="FTR1/Fip1/EfeU"/>
</dbReference>
<reference evidence="8 9" key="1">
    <citation type="submission" date="2018-06" db="EMBL/GenBank/DDBJ databases">
        <authorList>
            <consortium name="Pathogen Informatics"/>
            <person name="Doyle S."/>
        </authorList>
    </citation>
    <scope>NUCLEOTIDE SEQUENCE [LARGE SCALE GENOMIC DNA]</scope>
    <source>
        <strain evidence="8 9">NCTC13294</strain>
    </source>
</reference>
<dbReference type="Pfam" id="PF03239">
    <property type="entry name" value="FTR1"/>
    <property type="match status" value="1"/>
</dbReference>
<gene>
    <name evidence="8" type="primary">efeU</name>
    <name evidence="8" type="ORF">NCTC13294_00164</name>
</gene>
<comment type="similarity">
    <text evidence="2">Belongs to the oxidase-dependent Fe transporter (OFeT) (TC 9.A.10.1) family.</text>
</comment>
<comment type="subcellular location">
    <subcellularLocation>
        <location evidence="1">Membrane</location>
        <topology evidence="1">Multi-pass membrane protein</topology>
    </subcellularLocation>
</comment>
<evidence type="ECO:0000313" key="9">
    <source>
        <dbReference type="Proteomes" id="UP000254572"/>
    </source>
</evidence>
<dbReference type="RefSeq" id="WP_115610500.1">
    <property type="nucleotide sequence ID" value="NZ_JBHLZC010000001.1"/>
</dbReference>
<feature type="transmembrane region" description="Helical" evidence="6">
    <location>
        <begin position="515"/>
        <end position="536"/>
    </location>
</feature>
<keyword evidence="4 6" id="KW-1133">Transmembrane helix</keyword>
<dbReference type="OrthoDB" id="8215804at2"/>
<evidence type="ECO:0000256" key="1">
    <source>
        <dbReference type="ARBA" id="ARBA00004141"/>
    </source>
</evidence>
<sequence>MTSLRHLLLPLFFLCCLPVFAQDYRAFAEDIATRLDATNELYQADKVDEAKEKVQMAYFEVFENLEGPIRINISAKKSAEMEAEFGAIRRMISQGEPKDAVAARLQALRDEVRAVVPTLESGHKLVAHGAHSALEGIDPGWAAAYQAMDDHLAAAVSAFEKKNPAEAKARVQQAQYDGFKNSDMETTIRMQKSARAAEVINRKFAALMKQAESDDNISSFGYSVTTLLDDVQEALQDVPAPVTAVAADDAAATADSGKDWTAVRGELFTALGGAKATYQAGDTKKAVSQVQDAYFDVFEASGMENAIGARDTAFKTELEGHFTKLVGLMNAGKDEAAIQAEITAFSVNMDKAMDMLGGSTTGFALFIASLTIILREGLEALLIVAAVIAYIHKSGHGDKQKIITGSVWWALAASVVTALLFKWLLANAAAGREILEGVTMLIATVMLFGMSYWLLSKVEAQHWKAYLEKKIGTSLSQGSLIGLWLTSFLAVYREGAETVLFYFALAAEAKTAPDYGYLAGGFAVGVVILAVIYLIMRYSVVRLPLKPFFMFTGIFMYLMAFIFAGKGVAELIEGKAFTPTLIGDGTAIPAWMTNWLGIAPYWETLLPQIVLLLAALFALWVLFIRKPKESSNRS</sequence>
<keyword evidence="7" id="KW-0732">Signal</keyword>
<feature type="transmembrane region" description="Helical" evidence="6">
    <location>
        <begin position="548"/>
        <end position="569"/>
    </location>
</feature>
<dbReference type="GO" id="GO:0015093">
    <property type="term" value="F:ferrous iron transmembrane transporter activity"/>
    <property type="evidence" value="ECO:0007669"/>
    <property type="project" value="TreeGrafter"/>
</dbReference>
<protein>
    <submittedName>
        <fullName evidence="8">Ferrous iron uptake protein</fullName>
    </submittedName>
</protein>
<evidence type="ECO:0000256" key="5">
    <source>
        <dbReference type="ARBA" id="ARBA00023136"/>
    </source>
</evidence>
<dbReference type="EMBL" id="UFUW01000001">
    <property type="protein sequence ID" value="SUX17928.1"/>
    <property type="molecule type" value="Genomic_DNA"/>
</dbReference>
<evidence type="ECO:0000256" key="4">
    <source>
        <dbReference type="ARBA" id="ARBA00022989"/>
    </source>
</evidence>
<feature type="transmembrane region" description="Helical" evidence="6">
    <location>
        <begin position="363"/>
        <end position="390"/>
    </location>
</feature>
<feature type="transmembrane region" description="Helical" evidence="6">
    <location>
        <begin position="437"/>
        <end position="455"/>
    </location>
</feature>